<dbReference type="AlphaFoldDB" id="V9DUL4"/>
<gene>
    <name evidence="1" type="ORF">F443_22548</name>
</gene>
<comment type="caution">
    <text evidence="1">The sequence shown here is derived from an EMBL/GenBank/DDBJ whole genome shotgun (WGS) entry which is preliminary data.</text>
</comment>
<protein>
    <submittedName>
        <fullName evidence="1">Uncharacterized protein</fullName>
    </submittedName>
</protein>
<reference evidence="1 2" key="1">
    <citation type="submission" date="2013-11" db="EMBL/GenBank/DDBJ databases">
        <title>The Genome Sequence of Phytophthora parasitica P1569.</title>
        <authorList>
            <consortium name="The Broad Institute Genomics Platform"/>
            <person name="Russ C."/>
            <person name="Tyler B."/>
            <person name="Panabieres F."/>
            <person name="Shan W."/>
            <person name="Tripathy S."/>
            <person name="Grunwald N."/>
            <person name="Machado M."/>
            <person name="Johnson C.S."/>
            <person name="Arredondo F."/>
            <person name="Hong C."/>
            <person name="Coffey M."/>
            <person name="Young S.K."/>
            <person name="Zeng Q."/>
            <person name="Gargeya S."/>
            <person name="Fitzgerald M."/>
            <person name="Abouelleil A."/>
            <person name="Alvarado L."/>
            <person name="Chapman S.B."/>
            <person name="Gainer-Dewar J."/>
            <person name="Goldberg J."/>
            <person name="Griggs A."/>
            <person name="Gujja S."/>
            <person name="Hansen M."/>
            <person name="Howarth C."/>
            <person name="Imamovic A."/>
            <person name="Ireland A."/>
            <person name="Larimer J."/>
            <person name="McCowan C."/>
            <person name="Murphy C."/>
            <person name="Pearson M."/>
            <person name="Poon T.W."/>
            <person name="Priest M."/>
            <person name="Roberts A."/>
            <person name="Saif S."/>
            <person name="Shea T."/>
            <person name="Sykes S."/>
            <person name="Wortman J."/>
            <person name="Nusbaum C."/>
            <person name="Birren B."/>
        </authorList>
    </citation>
    <scope>NUCLEOTIDE SEQUENCE [LARGE SCALE GENOMIC DNA]</scope>
    <source>
        <strain evidence="1 2">P1569</strain>
    </source>
</reference>
<sequence length="148" mass="16170">MGRQTGLGSAETRWKQLRRLQQLVAEIVGGASCDSVGGGNGDRRSLNSPIRLTCQKERILWVAQPSMKCGRLAPLQFRTSETAAVVVCRQTTTNSPVQPGSLARLKREVLQRNTSGLLHAAARLASLQTSTWSFRIHSASVEEFLVPN</sequence>
<name>V9DUL4_PHYNI</name>
<proteinExistence type="predicted"/>
<dbReference type="Proteomes" id="UP000018721">
    <property type="component" value="Unassembled WGS sequence"/>
</dbReference>
<organism evidence="1 2">
    <name type="scientific">Phytophthora nicotianae P1569</name>
    <dbReference type="NCBI Taxonomy" id="1317065"/>
    <lineage>
        <taxon>Eukaryota</taxon>
        <taxon>Sar</taxon>
        <taxon>Stramenopiles</taxon>
        <taxon>Oomycota</taxon>
        <taxon>Peronosporomycetes</taxon>
        <taxon>Peronosporales</taxon>
        <taxon>Peronosporaceae</taxon>
        <taxon>Phytophthora</taxon>
    </lineage>
</organism>
<accession>V9DUL4</accession>
<dbReference type="HOGENOM" id="CLU_1819635_0_0_1"/>
<evidence type="ECO:0000313" key="1">
    <source>
        <dbReference type="EMBL" id="ETI30326.1"/>
    </source>
</evidence>
<dbReference type="EMBL" id="ANIZ01004178">
    <property type="protein sequence ID" value="ETI30326.1"/>
    <property type="molecule type" value="Genomic_DNA"/>
</dbReference>
<evidence type="ECO:0000313" key="2">
    <source>
        <dbReference type="Proteomes" id="UP000018721"/>
    </source>
</evidence>
<keyword evidence="2" id="KW-1185">Reference proteome</keyword>